<feature type="region of interest" description="Disordered" evidence="1">
    <location>
        <begin position="108"/>
        <end position="127"/>
    </location>
</feature>
<evidence type="ECO:0000256" key="1">
    <source>
        <dbReference type="SAM" id="MobiDB-lite"/>
    </source>
</evidence>
<name>A0A2H4JC67_9CAUD</name>
<proteinExistence type="predicted"/>
<reference evidence="2" key="1">
    <citation type="submission" date="2017-06" db="EMBL/GenBank/DDBJ databases">
        <title>Novel phages from South African skin metaviromes.</title>
        <authorList>
            <person name="van Zyl L.J."/>
            <person name="Abrahams Y."/>
            <person name="Stander E.A."/>
            <person name="Kirby B.M."/>
            <person name="Clavaud C."/>
            <person name="Farcet C."/>
            <person name="Breton L."/>
            <person name="Trindade M.I."/>
        </authorList>
    </citation>
    <scope>NUCLEOTIDE SEQUENCE</scope>
</reference>
<evidence type="ECO:0000313" key="2">
    <source>
        <dbReference type="EMBL" id="ASN72810.1"/>
    </source>
</evidence>
<feature type="compositionally biased region" description="Low complexity" evidence="1">
    <location>
        <begin position="108"/>
        <end position="121"/>
    </location>
</feature>
<protein>
    <recommendedName>
        <fullName evidence="3">Tail assembly chaperone</fullName>
    </recommendedName>
</protein>
<organism evidence="2">
    <name type="scientific">uncultured Caudovirales phage</name>
    <dbReference type="NCBI Taxonomy" id="2100421"/>
    <lineage>
        <taxon>Viruses</taxon>
        <taxon>Duplodnaviria</taxon>
        <taxon>Heunggongvirae</taxon>
        <taxon>Uroviricota</taxon>
        <taxon>Caudoviricetes</taxon>
        <taxon>Peduoviridae</taxon>
        <taxon>Maltschvirus</taxon>
        <taxon>Maltschvirus maltsch</taxon>
    </lineage>
</organism>
<accession>A0A2H4JC67</accession>
<dbReference type="EMBL" id="MF417975">
    <property type="protein sequence ID" value="ASN72810.1"/>
    <property type="molecule type" value="Genomic_DNA"/>
</dbReference>
<sequence>MAYRITPAHSEKAKVQIEFEAEDGTIHTLNVRKWHYRPKAVVLESLKWVTEQEALVKSGERKDEPTDLDLMVFTLGLVQPDLAPIVEQLSLGEQFEIWQAWTGAITADDTDTSGATAAPADEAPEAS</sequence>
<gene>
    <name evidence="2" type="ORF">7S6_11</name>
</gene>
<evidence type="ECO:0008006" key="3">
    <source>
        <dbReference type="Google" id="ProtNLM"/>
    </source>
</evidence>